<proteinExistence type="predicted"/>
<accession>A0A068WF05</accession>
<protein>
    <submittedName>
        <fullName evidence="1 3">Expressed protein</fullName>
    </submittedName>
</protein>
<dbReference type="EMBL" id="LK028578">
    <property type="protein sequence ID" value="CDS18306.1"/>
    <property type="molecule type" value="Genomic_DNA"/>
</dbReference>
<reference evidence="3" key="3">
    <citation type="submission" date="2020-10" db="UniProtKB">
        <authorList>
            <consortium name="WormBaseParasite"/>
        </authorList>
    </citation>
    <scope>IDENTIFICATION</scope>
</reference>
<name>A0A068WF05_ECHGR</name>
<gene>
    <name evidence="1" type="ORF">EgrG_000607100</name>
</gene>
<reference evidence="1" key="2">
    <citation type="submission" date="2014-06" db="EMBL/GenBank/DDBJ databases">
        <authorList>
            <person name="Aslett M."/>
        </authorList>
    </citation>
    <scope>NUCLEOTIDE SEQUENCE</scope>
</reference>
<dbReference type="AlphaFoldDB" id="A0A068WF05"/>
<organism evidence="1">
    <name type="scientific">Echinococcus granulosus</name>
    <name type="common">Hydatid tapeworm</name>
    <dbReference type="NCBI Taxonomy" id="6210"/>
    <lineage>
        <taxon>Eukaryota</taxon>
        <taxon>Metazoa</taxon>
        <taxon>Spiralia</taxon>
        <taxon>Lophotrochozoa</taxon>
        <taxon>Platyhelminthes</taxon>
        <taxon>Cestoda</taxon>
        <taxon>Eucestoda</taxon>
        <taxon>Cyclophyllidea</taxon>
        <taxon>Taeniidae</taxon>
        <taxon>Echinococcus</taxon>
        <taxon>Echinococcus granulosus group</taxon>
    </lineage>
</organism>
<reference evidence="1 2" key="1">
    <citation type="journal article" date="2013" name="Nature">
        <title>The genomes of four tapeworm species reveal adaptations to parasitism.</title>
        <authorList>
            <person name="Tsai I.J."/>
            <person name="Zarowiecki M."/>
            <person name="Holroyd N."/>
            <person name="Garciarrubio A."/>
            <person name="Sanchez-Flores A."/>
            <person name="Brooks K.L."/>
            <person name="Tracey A."/>
            <person name="Bobes R.J."/>
            <person name="Fragoso G."/>
            <person name="Sciutto E."/>
            <person name="Aslett M."/>
            <person name="Beasley H."/>
            <person name="Bennett H.M."/>
            <person name="Cai J."/>
            <person name="Camicia F."/>
            <person name="Clark R."/>
            <person name="Cucher M."/>
            <person name="De Silva N."/>
            <person name="Day T.A."/>
            <person name="Deplazes P."/>
            <person name="Estrada K."/>
            <person name="Fernandez C."/>
            <person name="Holland P.W."/>
            <person name="Hou J."/>
            <person name="Hu S."/>
            <person name="Huckvale T."/>
            <person name="Hung S.S."/>
            <person name="Kamenetzky L."/>
            <person name="Keane J.A."/>
            <person name="Kiss F."/>
            <person name="Koziol U."/>
            <person name="Lambert O."/>
            <person name="Liu K."/>
            <person name="Luo X."/>
            <person name="Luo Y."/>
            <person name="Macchiaroli N."/>
            <person name="Nichol S."/>
            <person name="Paps J."/>
            <person name="Parkinson J."/>
            <person name="Pouchkina-Stantcheva N."/>
            <person name="Riddiford N."/>
            <person name="Rosenzvit M."/>
            <person name="Salinas G."/>
            <person name="Wasmuth J.D."/>
            <person name="Zamanian M."/>
            <person name="Zheng Y."/>
            <person name="Cai X."/>
            <person name="Soberon X."/>
            <person name="Olson P.D."/>
            <person name="Laclette J.P."/>
            <person name="Brehm K."/>
            <person name="Berriman M."/>
            <person name="Garciarrubio A."/>
            <person name="Bobes R.J."/>
            <person name="Fragoso G."/>
            <person name="Sanchez-Flores A."/>
            <person name="Estrada K."/>
            <person name="Cevallos M.A."/>
            <person name="Morett E."/>
            <person name="Gonzalez V."/>
            <person name="Portillo T."/>
            <person name="Ochoa-Leyva A."/>
            <person name="Jose M.V."/>
            <person name="Sciutto E."/>
            <person name="Landa A."/>
            <person name="Jimenez L."/>
            <person name="Valdes V."/>
            <person name="Carrero J.C."/>
            <person name="Larralde C."/>
            <person name="Morales-Montor J."/>
            <person name="Limon-Lason J."/>
            <person name="Soberon X."/>
            <person name="Laclette J.P."/>
        </authorList>
    </citation>
    <scope>NUCLEOTIDE SEQUENCE [LARGE SCALE GENOMIC DNA]</scope>
</reference>
<dbReference type="Proteomes" id="UP000492820">
    <property type="component" value="Unassembled WGS sequence"/>
</dbReference>
<sequence length="65" mass="7551">MPKMSVYLECVRSNFGNVTKQLLSHEQNDISTHEANEQAKVEDTHWNSFLTWEGRGEEWIKGRGT</sequence>
<evidence type="ECO:0000313" key="2">
    <source>
        <dbReference type="Proteomes" id="UP000492820"/>
    </source>
</evidence>
<dbReference type="WBParaSite" id="EgrG_000607100">
    <property type="protein sequence ID" value="EgrG_000607100"/>
    <property type="gene ID" value="EgrG_000607100"/>
</dbReference>
<evidence type="ECO:0000313" key="1">
    <source>
        <dbReference type="EMBL" id="CDS18306.1"/>
    </source>
</evidence>
<evidence type="ECO:0000313" key="3">
    <source>
        <dbReference type="WBParaSite" id="EgrG_000607100"/>
    </source>
</evidence>